<evidence type="ECO:0000313" key="2">
    <source>
        <dbReference type="EMBL" id="ADI17042.1"/>
    </source>
</evidence>
<dbReference type="AlphaFoldDB" id="E0XRK1"/>
<protein>
    <submittedName>
        <fullName evidence="2">Uncharacterized protein</fullName>
    </submittedName>
</protein>
<organism evidence="2">
    <name type="scientific">uncultured alpha proteobacterium HF0010_30A23</name>
    <dbReference type="NCBI Taxonomy" id="710802"/>
    <lineage>
        <taxon>Bacteria</taxon>
        <taxon>Pseudomonadati</taxon>
        <taxon>Pseudomonadota</taxon>
        <taxon>Alphaproteobacteria</taxon>
        <taxon>environmental samples</taxon>
    </lineage>
</organism>
<feature type="region of interest" description="Disordered" evidence="1">
    <location>
        <begin position="120"/>
        <end position="144"/>
    </location>
</feature>
<dbReference type="EMBL" id="GU474853">
    <property type="protein sequence ID" value="ADI17042.1"/>
    <property type="molecule type" value="Genomic_DNA"/>
</dbReference>
<sequence length="169" mass="18307">MVSGPVAPLLSAAASWAVGPGKADHRLYPAQSQHSRRGQRRSNGRQVPTLCGWVGLWRGYCVECLCLPCNRSEKHARASRSRRARQRRHDFSNRRSRQWTGRYFALWLGHARGAFGSVGSAASPAPTLPPQSLHADQARGAGSPAVFARGPAAHAVDDRLNLRPGGLLA</sequence>
<accession>E0XRK1</accession>
<name>E0XRK1_9PROT</name>
<feature type="region of interest" description="Disordered" evidence="1">
    <location>
        <begin position="25"/>
        <end position="45"/>
    </location>
</feature>
<proteinExistence type="predicted"/>
<reference evidence="2" key="1">
    <citation type="journal article" date="2011" name="Environ. Microbiol.">
        <title>Time-series analyses of Monterey Bay coastal microbial picoplankton using a 'genome proxy' microarray.</title>
        <authorList>
            <person name="Rich V.I."/>
            <person name="Pham V.D."/>
            <person name="Eppley J."/>
            <person name="Shi Y."/>
            <person name="DeLong E.F."/>
        </authorList>
    </citation>
    <scope>NUCLEOTIDE SEQUENCE</scope>
</reference>
<feature type="compositionally biased region" description="Basic residues" evidence="1">
    <location>
        <begin position="34"/>
        <end position="43"/>
    </location>
</feature>
<evidence type="ECO:0000256" key="1">
    <source>
        <dbReference type="SAM" id="MobiDB-lite"/>
    </source>
</evidence>